<dbReference type="AlphaFoldDB" id="A0A4S4KHL6"/>
<sequence length="295" mass="32941">MDYFNSRPTQTSSNVFPPINVAEIPPSSLRLSWHALFPRMLTQLHHGFNLLVYGAGSKRAVLNALAVYINALHHTVLVLNAFHPAFTLPDIPQSDVYLVIHNIDALKKAQLALLTASPRVHIVASVDNIAFPHKWSLSDMFSRTYPWLYHDLTTFDSYHFELAYADRTSLTGAPSKSRSASTLVTEVAARHILVSVTQKAKNLFVLLATHQLQLMQHPDATNDPEQLAFDYNSLFLAARDNFVASNDTALRALMSEFRDHGLIASVNHTGAGEAVWIPLRKEALEKIVHDLKKTT</sequence>
<keyword evidence="3 5" id="KW-0235">DNA replication</keyword>
<dbReference type="GO" id="GO:0006260">
    <property type="term" value="P:DNA replication"/>
    <property type="evidence" value="ECO:0007669"/>
    <property type="project" value="UniProtKB-UniRule"/>
</dbReference>
<dbReference type="Pfam" id="PF24882">
    <property type="entry name" value="WHD_ORC2"/>
    <property type="match status" value="1"/>
</dbReference>
<feature type="domain" description="Origin recognition complex subunit 2 RecA-like" evidence="6">
    <location>
        <begin position="33"/>
        <end position="91"/>
    </location>
</feature>
<feature type="domain" description="Origin recognition complex subunit 2 RecA-like" evidence="6">
    <location>
        <begin position="94"/>
        <end position="152"/>
    </location>
</feature>
<protein>
    <recommendedName>
        <fullName evidence="5">Origin recognition complex subunit 2</fullName>
    </recommendedName>
</protein>
<dbReference type="InterPro" id="IPR056773">
    <property type="entry name" value="WHD_ORC2"/>
</dbReference>
<dbReference type="InterPro" id="IPR056772">
    <property type="entry name" value="RecA-like_ORC2"/>
</dbReference>
<evidence type="ECO:0000313" key="9">
    <source>
        <dbReference type="Proteomes" id="UP000309038"/>
    </source>
</evidence>
<keyword evidence="4 5" id="KW-0539">Nucleus</keyword>
<dbReference type="PANTHER" id="PTHR14052:SF0">
    <property type="entry name" value="ORIGIN RECOGNITION COMPLEX SUBUNIT 2"/>
    <property type="match status" value="1"/>
</dbReference>
<dbReference type="GO" id="GO:0003688">
    <property type="term" value="F:DNA replication origin binding"/>
    <property type="evidence" value="ECO:0007669"/>
    <property type="project" value="UniProtKB-UniRule"/>
</dbReference>
<dbReference type="Proteomes" id="UP000309038">
    <property type="component" value="Unassembled WGS sequence"/>
</dbReference>
<accession>A0A4S4KHL6</accession>
<comment type="subcellular location">
    <subcellularLocation>
        <location evidence="1 5">Nucleus</location>
    </subcellularLocation>
</comment>
<organism evidence="8 9">
    <name type="scientific">Hermanssonia centrifuga</name>
    <dbReference type="NCBI Taxonomy" id="98765"/>
    <lineage>
        <taxon>Eukaryota</taxon>
        <taxon>Fungi</taxon>
        <taxon>Dikarya</taxon>
        <taxon>Basidiomycota</taxon>
        <taxon>Agaricomycotina</taxon>
        <taxon>Agaricomycetes</taxon>
        <taxon>Polyporales</taxon>
        <taxon>Meruliaceae</taxon>
        <taxon>Hermanssonia</taxon>
    </lineage>
</organism>
<comment type="similarity">
    <text evidence="2 5">Belongs to the ORC2 family.</text>
</comment>
<comment type="function">
    <text evidence="5">Component of the origin recognition complex (ORC) that binds origins of replication. DNA-binding is ATP-dependent. ORC is required to assemble the pre-replication complex necessary to initiate DNA replication.</text>
</comment>
<proteinExistence type="inferred from homology"/>
<keyword evidence="9" id="KW-1185">Reference proteome</keyword>
<evidence type="ECO:0000256" key="4">
    <source>
        <dbReference type="ARBA" id="ARBA00023242"/>
    </source>
</evidence>
<reference evidence="8 9" key="1">
    <citation type="submission" date="2019-02" db="EMBL/GenBank/DDBJ databases">
        <title>Genome sequencing of the rare red list fungi Phlebia centrifuga.</title>
        <authorList>
            <person name="Buettner E."/>
            <person name="Kellner H."/>
        </authorList>
    </citation>
    <scope>NUCLEOTIDE SEQUENCE [LARGE SCALE GENOMIC DNA]</scope>
    <source>
        <strain evidence="8 9">DSM 108282</strain>
    </source>
</reference>
<feature type="domain" description="Origin recognition complex subunit 2 winged-helix" evidence="7">
    <location>
        <begin position="222"/>
        <end position="282"/>
    </location>
</feature>
<dbReference type="EMBL" id="SGPJ01000149">
    <property type="protein sequence ID" value="THG97784.1"/>
    <property type="molecule type" value="Genomic_DNA"/>
</dbReference>
<name>A0A4S4KHL6_9APHY</name>
<gene>
    <name evidence="8" type="ORF">EW026_g4279</name>
</gene>
<dbReference type="InterPro" id="IPR007220">
    <property type="entry name" value="ORC2"/>
</dbReference>
<evidence type="ECO:0000256" key="5">
    <source>
        <dbReference type="RuleBase" id="RU368084"/>
    </source>
</evidence>
<dbReference type="GO" id="GO:0005664">
    <property type="term" value="C:nuclear origin of replication recognition complex"/>
    <property type="evidence" value="ECO:0007669"/>
    <property type="project" value="UniProtKB-UniRule"/>
</dbReference>
<dbReference type="Pfam" id="PF04084">
    <property type="entry name" value="RecA-like_ORC2"/>
    <property type="match status" value="2"/>
</dbReference>
<evidence type="ECO:0000256" key="3">
    <source>
        <dbReference type="ARBA" id="ARBA00022705"/>
    </source>
</evidence>
<evidence type="ECO:0000313" key="8">
    <source>
        <dbReference type="EMBL" id="THG97784.1"/>
    </source>
</evidence>
<comment type="subunit">
    <text evidence="5">Component of the origin recognition complex (ORC).</text>
</comment>
<evidence type="ECO:0000256" key="2">
    <source>
        <dbReference type="ARBA" id="ARBA00007421"/>
    </source>
</evidence>
<evidence type="ECO:0000259" key="6">
    <source>
        <dbReference type="Pfam" id="PF04084"/>
    </source>
</evidence>
<evidence type="ECO:0000259" key="7">
    <source>
        <dbReference type="Pfam" id="PF24882"/>
    </source>
</evidence>
<comment type="caution">
    <text evidence="8">The sequence shown here is derived from an EMBL/GenBank/DDBJ whole genome shotgun (WGS) entry which is preliminary data.</text>
</comment>
<dbReference type="PANTHER" id="PTHR14052">
    <property type="entry name" value="ORIGIN RECOGNITION COMPLEX SUBUNIT 2"/>
    <property type="match status" value="1"/>
</dbReference>
<evidence type="ECO:0000256" key="1">
    <source>
        <dbReference type="ARBA" id="ARBA00004123"/>
    </source>
</evidence>